<dbReference type="GO" id="GO:0005739">
    <property type="term" value="C:mitochondrion"/>
    <property type="evidence" value="ECO:0007669"/>
    <property type="project" value="UniProtKB-SubCell"/>
</dbReference>
<dbReference type="GO" id="GO:0005840">
    <property type="term" value="C:ribosome"/>
    <property type="evidence" value="ECO:0007669"/>
    <property type="project" value="UniProtKB-KW"/>
</dbReference>
<dbReference type="InterPro" id="IPR018305">
    <property type="entry name" value="Ribosomal_m50"/>
</dbReference>
<dbReference type="Pfam" id="PF10501">
    <property type="entry name" value="Ribosomal_L50"/>
    <property type="match status" value="1"/>
</dbReference>
<keyword evidence="8" id="KW-1185">Reference proteome</keyword>
<dbReference type="EMBL" id="MU003769">
    <property type="protein sequence ID" value="KAF2725064.1"/>
    <property type="molecule type" value="Genomic_DNA"/>
</dbReference>
<evidence type="ECO:0000256" key="5">
    <source>
        <dbReference type="ARBA" id="ARBA00023274"/>
    </source>
</evidence>
<sequence>MRQFHTTPIPRATEPWYRRMRDTIFGDKESEEAKRVQGIQREGAVEMAQTRDPNAGLETKTDEHGNVYEIAVSVDKLNDRDYVPATSWHGLDRIGGDEWLRQQQDEGDEYQGFNPGKEVRLSDEQWAQLIHHVAVEALTVQFAGKDILQICADSRSKVLPTGEEHTRAAAINSENGTLSWTSHTSEQAVLNSISNETSAPQSGEDAQIPQVKSQSSSQNWLDFNITDPLVEFAITKRIYQLTGRRVSDPILGGATSLRRLKSVYVTRSATKKLAQTRQMKKLHKANPNIRVYATRRSPILKDREVGRWKLMKEELISRGLPVTGSNWVDASEPLPSLVYGDKKAKWKQDSRPYQISK</sequence>
<protein>
    <recommendedName>
        <fullName evidence="6">Large ribosomal subunit protein mL50</fullName>
    </recommendedName>
</protein>
<evidence type="ECO:0000256" key="1">
    <source>
        <dbReference type="ARBA" id="ARBA00004173"/>
    </source>
</evidence>
<dbReference type="AlphaFoldDB" id="A0A9P4QEQ4"/>
<keyword evidence="5" id="KW-0687">Ribonucleoprotein</keyword>
<dbReference type="Proteomes" id="UP000799441">
    <property type="component" value="Unassembled WGS sequence"/>
</dbReference>
<dbReference type="GO" id="GO:1990904">
    <property type="term" value="C:ribonucleoprotein complex"/>
    <property type="evidence" value="ECO:0007669"/>
    <property type="project" value="UniProtKB-KW"/>
</dbReference>
<evidence type="ECO:0000256" key="6">
    <source>
        <dbReference type="ARBA" id="ARBA00035183"/>
    </source>
</evidence>
<evidence type="ECO:0000313" key="8">
    <source>
        <dbReference type="Proteomes" id="UP000799441"/>
    </source>
</evidence>
<comment type="caution">
    <text evidence="7">The sequence shown here is derived from an EMBL/GenBank/DDBJ whole genome shotgun (WGS) entry which is preliminary data.</text>
</comment>
<proteinExistence type="inferred from homology"/>
<keyword evidence="4" id="KW-0496">Mitochondrion</keyword>
<evidence type="ECO:0000256" key="3">
    <source>
        <dbReference type="ARBA" id="ARBA00022980"/>
    </source>
</evidence>
<dbReference type="OrthoDB" id="6220758at2759"/>
<reference evidence="7" key="1">
    <citation type="journal article" date="2020" name="Stud. Mycol.">
        <title>101 Dothideomycetes genomes: a test case for predicting lifestyles and emergence of pathogens.</title>
        <authorList>
            <person name="Haridas S."/>
            <person name="Albert R."/>
            <person name="Binder M."/>
            <person name="Bloem J."/>
            <person name="Labutti K."/>
            <person name="Salamov A."/>
            <person name="Andreopoulos B."/>
            <person name="Baker S."/>
            <person name="Barry K."/>
            <person name="Bills G."/>
            <person name="Bluhm B."/>
            <person name="Cannon C."/>
            <person name="Castanera R."/>
            <person name="Culley D."/>
            <person name="Daum C."/>
            <person name="Ezra D."/>
            <person name="Gonzalez J."/>
            <person name="Henrissat B."/>
            <person name="Kuo A."/>
            <person name="Liang C."/>
            <person name="Lipzen A."/>
            <person name="Lutzoni F."/>
            <person name="Magnuson J."/>
            <person name="Mondo S."/>
            <person name="Nolan M."/>
            <person name="Ohm R."/>
            <person name="Pangilinan J."/>
            <person name="Park H.-J."/>
            <person name="Ramirez L."/>
            <person name="Alfaro M."/>
            <person name="Sun H."/>
            <person name="Tritt A."/>
            <person name="Yoshinaga Y."/>
            <person name="Zwiers L.-H."/>
            <person name="Turgeon B."/>
            <person name="Goodwin S."/>
            <person name="Spatafora J."/>
            <person name="Crous P."/>
            <person name="Grigoriev I."/>
        </authorList>
    </citation>
    <scope>NUCLEOTIDE SEQUENCE</scope>
    <source>
        <strain evidence="7">CBS 116435</strain>
    </source>
</reference>
<name>A0A9P4QEQ4_9PEZI</name>
<comment type="similarity">
    <text evidence="2">Belongs to the mitochondrion-specific ribosomal protein mL50 family.</text>
</comment>
<comment type="subcellular location">
    <subcellularLocation>
        <location evidence="1">Mitochondrion</location>
    </subcellularLocation>
</comment>
<evidence type="ECO:0000313" key="7">
    <source>
        <dbReference type="EMBL" id="KAF2725064.1"/>
    </source>
</evidence>
<evidence type="ECO:0000256" key="2">
    <source>
        <dbReference type="ARBA" id="ARBA00008860"/>
    </source>
</evidence>
<keyword evidence="3" id="KW-0689">Ribosomal protein</keyword>
<accession>A0A9P4QEQ4</accession>
<organism evidence="7 8">
    <name type="scientific">Polychaeton citri CBS 116435</name>
    <dbReference type="NCBI Taxonomy" id="1314669"/>
    <lineage>
        <taxon>Eukaryota</taxon>
        <taxon>Fungi</taxon>
        <taxon>Dikarya</taxon>
        <taxon>Ascomycota</taxon>
        <taxon>Pezizomycotina</taxon>
        <taxon>Dothideomycetes</taxon>
        <taxon>Dothideomycetidae</taxon>
        <taxon>Capnodiales</taxon>
        <taxon>Capnodiaceae</taxon>
        <taxon>Polychaeton</taxon>
    </lineage>
</organism>
<gene>
    <name evidence="7" type="ORF">K431DRAFT_291241</name>
</gene>
<evidence type="ECO:0000256" key="4">
    <source>
        <dbReference type="ARBA" id="ARBA00023128"/>
    </source>
</evidence>